<dbReference type="GeneID" id="12982175"/>
<evidence type="ECO:0000313" key="7">
    <source>
        <dbReference type="EMBL" id="CBZ05873.1"/>
    </source>
</evidence>
<dbReference type="RefSeq" id="XP_001685678.2">
    <property type="nucleotide sequence ID" value="XM_001685626.2"/>
</dbReference>
<dbReference type="KEGG" id="lma:LMJF_32_3504"/>
<dbReference type="GeneID" id="12982170"/>
<dbReference type="GeneID" id="5656477"/>
<sequence length="504" mass="55882">MDAPVNVFLRFGLSHSERLNHLLERVGTAQAAFRIVGPRQQEGVARTPAHPHDGADCARVGAPFSVHSGSCSHTCKGEAHDELCASLARLPPLPSPPPASHTCYCLHRTRFRCFCFPSPSLLQRRTLGGGGIGVGRAADVQHPFNGQEPALSVYFTHCHAGLRRTSPRCLISYCGRVSSLRFAFPLGDQVTFFVPLFHTDTSSMGTTHEYEPPVAMKPLEELTDADRREMRDLGIGEGMFNCILTSCMKFALSGGWSVRKHDAKYDIVWETKPSQNSNKQAMRFTAKVPNCNTGSLEAILVADEYLEDDPNVSYMYKYDRLLQQNHAEKRIAGNVTVQSTHYGAPVMFVAPRHIISYVTLGALLTPAQQKELWIRPTGLRDQLADAERKDDLMAFTQCCIDYTGDAVELRKGSERGHVYSYSLLGQEEPDGSMTVTMTLDIDPAGKLPAKVVDMSSDEQHKKMQRIVELLKAKGPQPHLCSVYQNTRDFPFRNPSKGEGEGKRS</sequence>
<dbReference type="EMBL" id="FR796428">
    <property type="protein sequence ID" value="CBZ05873.1"/>
    <property type="molecule type" value="Genomic_DNA"/>
</dbReference>
<dbReference type="EMBL" id="FR796428">
    <property type="protein sequence ID" value="CAJ08881.2"/>
    <property type="molecule type" value="Genomic_DNA"/>
</dbReference>
<dbReference type="SUPFAM" id="SSF55961">
    <property type="entry name" value="Bet v1-like"/>
    <property type="match status" value="1"/>
</dbReference>
<dbReference type="AlphaFoldDB" id="Q4Q4S1"/>
<dbReference type="GeneID" id="12982177"/>
<dbReference type="InParanoid" id="Q4Q4S1"/>
<evidence type="ECO:0000313" key="15">
    <source>
        <dbReference type="EMBL" id="CBZ05881.1"/>
    </source>
</evidence>
<dbReference type="RefSeq" id="XP_003722379.1">
    <property type="nucleotide sequence ID" value="XM_003722331.1"/>
</dbReference>
<dbReference type="EMBL" id="FR796428">
    <property type="protein sequence ID" value="CBZ05877.1"/>
    <property type="molecule type" value="Genomic_DNA"/>
</dbReference>
<dbReference type="GeneID" id="12982172"/>
<reference evidence="2 17" key="1">
    <citation type="journal article" date="2005" name="Science">
        <title>The genome of the kinetoplastid parasite, Leishmania major.</title>
        <authorList>
            <person name="Ivens A.C."/>
            <person name="Peacock C.S."/>
            <person name="Worthey E.A."/>
            <person name="Murphy L."/>
            <person name="Aggarwal G."/>
            <person name="Berriman M."/>
            <person name="Sisk E."/>
            <person name="Rajandream M.A."/>
            <person name="Adlem E."/>
            <person name="Aert R."/>
            <person name="Anupama A."/>
            <person name="Apostolou Z."/>
            <person name="Attipoe P."/>
            <person name="Bason N."/>
            <person name="Bauser C."/>
            <person name="Beck A."/>
            <person name="Beverley S.M."/>
            <person name="Bianchettin G."/>
            <person name="Borzym K."/>
            <person name="Bothe G."/>
            <person name="Bruschi C.V."/>
            <person name="Collins M."/>
            <person name="Cadag E."/>
            <person name="Ciarloni L."/>
            <person name="Clayton C."/>
            <person name="Coulson R.M."/>
            <person name="Cronin A."/>
            <person name="Cruz A.K."/>
            <person name="Davies R.M."/>
            <person name="De Gaudenzi J."/>
            <person name="Dobson D.E."/>
            <person name="Duesterhoeft A."/>
            <person name="Fazelina G."/>
            <person name="Fosker N."/>
            <person name="Frasch A.C."/>
            <person name="Fraser A."/>
            <person name="Fuchs M."/>
            <person name="Gabel C."/>
            <person name="Goble A."/>
            <person name="Goffeau A."/>
            <person name="Harris D."/>
            <person name="Hertz-Fowler C."/>
            <person name="Hilbert H."/>
            <person name="Horn D."/>
            <person name="Huang Y."/>
            <person name="Klages S."/>
            <person name="Knights A."/>
            <person name="Kube M."/>
            <person name="Larke N."/>
            <person name="Litvin L."/>
            <person name="Lord A."/>
            <person name="Louie T."/>
            <person name="Marra M."/>
            <person name="Masuy D."/>
            <person name="Matthews K."/>
            <person name="Michaeli S."/>
            <person name="Mottram J.C."/>
            <person name="Muller-Auer S."/>
            <person name="Munden H."/>
            <person name="Nelson S."/>
            <person name="Norbertczak H."/>
            <person name="Oliver K."/>
            <person name="O'neil S."/>
            <person name="Pentony M."/>
            <person name="Pohl T.M."/>
            <person name="Price C."/>
            <person name="Purnelle B."/>
            <person name="Quail M.A."/>
            <person name="Rabbinowitsch E."/>
            <person name="Reinhardt R."/>
            <person name="Rieger M."/>
            <person name="Rinta J."/>
            <person name="Robben J."/>
            <person name="Robertson L."/>
            <person name="Ruiz J.C."/>
            <person name="Rutter S."/>
            <person name="Saunders D."/>
            <person name="Schafer M."/>
            <person name="Schein J."/>
            <person name="Schwartz D.C."/>
            <person name="Seeger K."/>
            <person name="Seyler A."/>
            <person name="Sharp S."/>
            <person name="Shin H."/>
            <person name="Sivam D."/>
            <person name="Squares R."/>
            <person name="Squares S."/>
            <person name="Tosato V."/>
            <person name="Vogt C."/>
            <person name="Volckaert G."/>
            <person name="Wambutt R."/>
            <person name="Warren T."/>
            <person name="Wedler H."/>
            <person name="Woodward J."/>
            <person name="Zhou S."/>
            <person name="Zimmermann W."/>
            <person name="Smith D.F."/>
            <person name="Blackwell J.M."/>
            <person name="Stuart K.D."/>
            <person name="Barrell B."/>
            <person name="Myler P.J."/>
        </authorList>
    </citation>
    <scope>NUCLEOTIDE SEQUENCE [LARGE SCALE GENOMIC DNA]</scope>
    <source>
        <strain evidence="2">Friedlin</strain>
        <strain evidence="17">MHOM/IL/81/Friedlin</strain>
    </source>
</reference>
<dbReference type="EMBL" id="FR796428">
    <property type="protein sequence ID" value="CAJ08882.2"/>
    <property type="molecule type" value="Genomic_DNA"/>
</dbReference>
<dbReference type="KEGG" id="lma:LMJF_32_3535"/>
<dbReference type="KEGG" id="lma:LMJF_32_3508"/>
<dbReference type="EMBL" id="FR796428">
    <property type="protein sequence ID" value="CBZ05872.1"/>
    <property type="molecule type" value="Genomic_DNA"/>
</dbReference>
<dbReference type="KEGG" id="lma:LMJF_32_3544"/>
<evidence type="ECO:0000313" key="12">
    <source>
        <dbReference type="EMBL" id="CBZ05878.1"/>
    </source>
</evidence>
<dbReference type="RefSeq" id="XP_003722383.1">
    <property type="nucleotide sequence ID" value="XM_003722335.1"/>
</dbReference>
<dbReference type="EMBL" id="FR796428">
    <property type="protein sequence ID" value="CBZ05880.1"/>
    <property type="molecule type" value="Genomic_DNA"/>
</dbReference>
<proteinExistence type="predicted"/>
<dbReference type="KEGG" id="lma:LMJF_32_3542"/>
<dbReference type="EMBL" id="FR796428">
    <property type="protein sequence ID" value="CBZ05879.1"/>
    <property type="molecule type" value="Genomic_DNA"/>
</dbReference>
<accession>Q4Q4S1</accession>
<dbReference type="EMBL" id="FR796428">
    <property type="protein sequence ID" value="CBZ05874.1"/>
    <property type="molecule type" value="Genomic_DNA"/>
</dbReference>
<dbReference type="GeneID" id="5656478"/>
<evidence type="ECO:0000313" key="16">
    <source>
        <dbReference type="EMBL" id="CBZ05882.1"/>
    </source>
</evidence>
<dbReference type="KEGG" id="lma:LMJF_32_3530"/>
<dbReference type="KEGG" id="lma:LMJF_32_3540"/>
<dbReference type="Proteomes" id="UP000000542">
    <property type="component" value="Chromosome 32"/>
</dbReference>
<dbReference type="eggNOG" id="ENOG502S6E6">
    <property type="taxonomic scope" value="Eukaryota"/>
</dbReference>
<dbReference type="GeneID" id="12982176"/>
<evidence type="ECO:0000313" key="3">
    <source>
        <dbReference type="EMBL" id="CAJ08883.2"/>
    </source>
</evidence>
<evidence type="ECO:0000313" key="13">
    <source>
        <dbReference type="EMBL" id="CBZ05879.1"/>
    </source>
</evidence>
<dbReference type="RefSeq" id="XP_003722384.1">
    <property type="nucleotide sequence ID" value="XM_003722336.1"/>
</dbReference>
<dbReference type="EMBL" id="FR796428">
    <property type="protein sequence ID" value="CAJ08885.2"/>
    <property type="molecule type" value="Genomic_DNA"/>
</dbReference>
<dbReference type="Gene3D" id="3.30.530.20">
    <property type="match status" value="1"/>
</dbReference>
<dbReference type="RefSeq" id="XP_003722388.1">
    <property type="nucleotide sequence ID" value="XM_003722340.1"/>
</dbReference>
<organism evidence="2 17">
    <name type="scientific">Leishmania major</name>
    <dbReference type="NCBI Taxonomy" id="5664"/>
    <lineage>
        <taxon>Eukaryota</taxon>
        <taxon>Discoba</taxon>
        <taxon>Euglenozoa</taxon>
        <taxon>Kinetoplastea</taxon>
        <taxon>Metakinetoplastina</taxon>
        <taxon>Trypanosomatida</taxon>
        <taxon>Trypanosomatidae</taxon>
        <taxon>Leishmaniinae</taxon>
        <taxon>Leishmania</taxon>
    </lineage>
</organism>
<evidence type="ECO:0000313" key="1">
    <source>
        <dbReference type="EMBL" id="CAJ08881.2"/>
    </source>
</evidence>
<reference evidence="2" key="3">
    <citation type="submission" date="2011-01" db="EMBL/GenBank/DDBJ databases">
        <authorList>
            <person name="Aslett M."/>
        </authorList>
    </citation>
    <scope>NUCLEOTIDE SEQUENCE</scope>
    <source>
        <strain evidence="2">Friedlin</strain>
    </source>
</reference>
<dbReference type="KEGG" id="lma:LMJF_32_3500"/>
<dbReference type="EMBL" id="FR796428">
    <property type="protein sequence ID" value="CAJ08883.2"/>
    <property type="molecule type" value="Genomic_DNA"/>
</dbReference>
<dbReference type="RefSeq" id="XP_003722385.1">
    <property type="nucleotide sequence ID" value="XM_003722337.1"/>
</dbReference>
<dbReference type="EMBL" id="FR796428">
    <property type="protein sequence ID" value="CBZ05882.1"/>
    <property type="molecule type" value="Genomic_DNA"/>
</dbReference>
<evidence type="ECO:0000313" key="8">
    <source>
        <dbReference type="EMBL" id="CBZ05874.1"/>
    </source>
</evidence>
<dbReference type="GeneID" id="12982173"/>
<evidence type="ECO:0000313" key="14">
    <source>
        <dbReference type="EMBL" id="CBZ05880.1"/>
    </source>
</evidence>
<evidence type="ECO:0008006" key="18">
    <source>
        <dbReference type="Google" id="ProtNLM"/>
    </source>
</evidence>
<dbReference type="RefSeq" id="XP_003722380.1">
    <property type="nucleotide sequence ID" value="XM_003722332.1"/>
</dbReference>
<dbReference type="RefSeq" id="XP_001685677.2">
    <property type="nucleotide sequence ID" value="XM_001685625.2"/>
</dbReference>
<dbReference type="RefSeq" id="XP_001685680.2">
    <property type="nucleotide sequence ID" value="XM_001685628.2"/>
</dbReference>
<dbReference type="HOGENOM" id="CLU_604771_0_0_1"/>
<dbReference type="VEuPathDB" id="TriTrypDB:LMJSD75_320043400"/>
<dbReference type="GeneID" id="12982174"/>
<dbReference type="KEGG" id="lma:LMJF_32_3546"/>
<gene>
    <name evidence="1" type="ORF">LMJF_32_3500</name>
    <name evidence="6" type="ORF">LMJF_32_3502</name>
    <name evidence="7" type="ORF">LMJF_32_3504</name>
    <name evidence="8" type="ORF">LMJF_32_3506</name>
    <name evidence="9" type="ORF">LMJF_32_3508</name>
    <name evidence="2" type="ORF">LMJF_32_3510</name>
    <name evidence="10" type="ORF">LMJF_32_3512</name>
    <name evidence="11" type="ORF">LMJF_32_3515</name>
    <name evidence="3" type="ORF">LMJF_32_3520</name>
    <name evidence="4" type="ORF">LMJF_32_3530</name>
    <name evidence="12" type="ORF">LMJF_32_3535</name>
    <name evidence="13" type="ORF">LMJF_32_3538</name>
    <name evidence="5" type="ORF">LMJF_32_3540</name>
    <name evidence="14" type="ORF">LMJF_32_3542</name>
    <name evidence="15" type="ORF">LMJF_32_3544</name>
    <name evidence="16" type="ORF">LMJF_32_3546</name>
</gene>
<dbReference type="EMBL" id="FR796428">
    <property type="protein sequence ID" value="CBZ05881.1"/>
    <property type="molecule type" value="Genomic_DNA"/>
</dbReference>
<dbReference type="GeneID" id="5656476"/>
<dbReference type="GeneID" id="12982169"/>
<dbReference type="GeneID" id="12982171"/>
<dbReference type="RefSeq" id="XP_003722381.1">
    <property type="nucleotide sequence ID" value="XM_003722333.1"/>
</dbReference>
<dbReference type="RefSeq" id="XP_003722378.1">
    <property type="nucleotide sequence ID" value="XM_003722330.1"/>
</dbReference>
<dbReference type="KEGG" id="lma:LMJF_32_3510"/>
<dbReference type="GeneID" id="12982179"/>
<dbReference type="EMBL" id="FR796428">
    <property type="protein sequence ID" value="CBZ05875.1"/>
    <property type="molecule type" value="Genomic_DNA"/>
</dbReference>
<dbReference type="KEGG" id="lma:LMJF_32_3506"/>
<dbReference type="VEuPathDB" id="TriTrypDB:LMJLV39_320043400"/>
<dbReference type="GeneID" id="5656475"/>
<evidence type="ECO:0000313" key="9">
    <source>
        <dbReference type="EMBL" id="CBZ05875.1"/>
    </source>
</evidence>
<dbReference type="KEGG" id="lma:LMJF_32_3515"/>
<dbReference type="KEGG" id="lma:LMJF_32_3538"/>
<protein>
    <recommendedName>
        <fullName evidence="18">START domain-containing protein</fullName>
    </recommendedName>
</protein>
<dbReference type="KEGG" id="lma:LMJF_32_3512"/>
<dbReference type="VEuPathDB" id="TriTrypDB:LmjF.32.3530"/>
<name>Q4Q4S1_LEIMA</name>
<dbReference type="EMBL" id="FR796428">
    <property type="protein sequence ID" value="CBZ05876.1"/>
    <property type="molecule type" value="Genomic_DNA"/>
</dbReference>
<evidence type="ECO:0000313" key="2">
    <source>
        <dbReference type="EMBL" id="CAJ08882.2"/>
    </source>
</evidence>
<dbReference type="RefSeq" id="XP_001685679.2">
    <property type="nucleotide sequence ID" value="XM_001685627.2"/>
</dbReference>
<dbReference type="EMBL" id="FR796428">
    <property type="protein sequence ID" value="CAJ08884.2"/>
    <property type="molecule type" value="Genomic_DNA"/>
</dbReference>
<reference evidence="2 17" key="2">
    <citation type="journal article" date="2011" name="Genome Res.">
        <title>Chromosome and gene copy number variation allow major structural change between species and strains of Leishmania.</title>
        <authorList>
            <person name="Rogers M.B."/>
            <person name="Hilley J.D."/>
            <person name="Dickens N.J."/>
            <person name="Wilkes J."/>
            <person name="Bates P.A."/>
            <person name="Depledge D.P."/>
            <person name="Harris D."/>
            <person name="Her Y."/>
            <person name="Herzyk P."/>
            <person name="Imamura H."/>
            <person name="Otto T.D."/>
            <person name="Sanders M."/>
            <person name="Seeger K."/>
            <person name="Dujardin J.C."/>
            <person name="Berriman M."/>
            <person name="Smith D.F."/>
            <person name="Hertz-Fowler C."/>
            <person name="Mottram J.C."/>
        </authorList>
    </citation>
    <scope>NUCLEOTIDE SEQUENCE [LARGE SCALE GENOMIC DNA]</scope>
    <source>
        <strain evidence="2">Friedlin</strain>
        <strain evidence="17">MHOM/IL/81/Friedlin</strain>
    </source>
</reference>
<evidence type="ECO:0000313" key="4">
    <source>
        <dbReference type="EMBL" id="CAJ08884.2"/>
    </source>
</evidence>
<evidence type="ECO:0000313" key="5">
    <source>
        <dbReference type="EMBL" id="CAJ08885.2"/>
    </source>
</evidence>
<dbReference type="KEGG" id="lma:LMJF_32_3520"/>
<evidence type="ECO:0000313" key="10">
    <source>
        <dbReference type="EMBL" id="CBZ05876.1"/>
    </source>
</evidence>
<dbReference type="GeneID" id="12982178"/>
<dbReference type="KEGG" id="lma:LMJF_32_3502"/>
<evidence type="ECO:0000313" key="17">
    <source>
        <dbReference type="Proteomes" id="UP000000542"/>
    </source>
</evidence>
<dbReference type="InterPro" id="IPR023393">
    <property type="entry name" value="START-like_dom_sf"/>
</dbReference>
<dbReference type="RefSeq" id="XP_003722386.1">
    <property type="nucleotide sequence ID" value="XM_003722338.1"/>
</dbReference>
<dbReference type="RefSeq" id="XP_003722382.1">
    <property type="nucleotide sequence ID" value="XM_003722334.1"/>
</dbReference>
<dbReference type="RefSeq" id="XP_003722387.1">
    <property type="nucleotide sequence ID" value="XM_003722339.1"/>
</dbReference>
<evidence type="ECO:0000313" key="11">
    <source>
        <dbReference type="EMBL" id="CBZ05877.1"/>
    </source>
</evidence>
<evidence type="ECO:0000313" key="6">
    <source>
        <dbReference type="EMBL" id="CBZ05872.1"/>
    </source>
</evidence>
<dbReference type="RefSeq" id="XP_001685676.2">
    <property type="nucleotide sequence ID" value="XM_001685624.2"/>
</dbReference>
<dbReference type="GeneID" id="5656474"/>
<keyword evidence="17" id="KW-1185">Reference proteome</keyword>
<dbReference type="EMBL" id="FR796428">
    <property type="protein sequence ID" value="CBZ05878.1"/>
    <property type="molecule type" value="Genomic_DNA"/>
</dbReference>
<dbReference type="VEuPathDB" id="TriTrypDB:LMJFC_320048300"/>